<dbReference type="AlphaFoldDB" id="H2XXN4"/>
<evidence type="ECO:0000313" key="2">
    <source>
        <dbReference type="Proteomes" id="UP000008144"/>
    </source>
</evidence>
<organism evidence="1 2">
    <name type="scientific">Ciona intestinalis</name>
    <name type="common">Transparent sea squirt</name>
    <name type="synonym">Ascidia intestinalis</name>
    <dbReference type="NCBI Taxonomy" id="7719"/>
    <lineage>
        <taxon>Eukaryota</taxon>
        <taxon>Metazoa</taxon>
        <taxon>Chordata</taxon>
        <taxon>Tunicata</taxon>
        <taxon>Ascidiacea</taxon>
        <taxon>Phlebobranchia</taxon>
        <taxon>Cionidae</taxon>
        <taxon>Ciona</taxon>
    </lineage>
</organism>
<dbReference type="Ensembl" id="ENSCINT00000034856.1">
    <property type="protein sequence ID" value="ENSCINP00000034418.1"/>
    <property type="gene ID" value="ENSCING00000022398.1"/>
</dbReference>
<keyword evidence="2" id="KW-1185">Reference proteome</keyword>
<evidence type="ECO:0000313" key="1">
    <source>
        <dbReference type="Ensembl" id="ENSCINP00000034418.1"/>
    </source>
</evidence>
<name>H2XXN4_CIOIN</name>
<accession>H2XXN4</accession>
<sequence length="44" mass="4994">MRAVTSIQIPHPLIAGFSPVIQETINNFTIFKHNVIYMPKLLSI</sequence>
<dbReference type="Proteomes" id="UP000008144">
    <property type="component" value="Unassembled WGS sequence"/>
</dbReference>
<dbReference type="InParanoid" id="H2XXN4"/>
<protein>
    <submittedName>
        <fullName evidence="1">Uncharacterized protein</fullName>
    </submittedName>
</protein>
<reference evidence="2" key="1">
    <citation type="journal article" date="2002" name="Science">
        <title>The draft genome of Ciona intestinalis: insights into chordate and vertebrate origins.</title>
        <authorList>
            <person name="Dehal P."/>
            <person name="Satou Y."/>
            <person name="Campbell R.K."/>
            <person name="Chapman J."/>
            <person name="Degnan B."/>
            <person name="De Tomaso A."/>
            <person name="Davidson B."/>
            <person name="Di Gregorio A."/>
            <person name="Gelpke M."/>
            <person name="Goodstein D.M."/>
            <person name="Harafuji N."/>
            <person name="Hastings K.E."/>
            <person name="Ho I."/>
            <person name="Hotta K."/>
            <person name="Huang W."/>
            <person name="Kawashima T."/>
            <person name="Lemaire P."/>
            <person name="Martinez D."/>
            <person name="Meinertzhagen I.A."/>
            <person name="Necula S."/>
            <person name="Nonaka M."/>
            <person name="Putnam N."/>
            <person name="Rash S."/>
            <person name="Saiga H."/>
            <person name="Satake M."/>
            <person name="Terry A."/>
            <person name="Yamada L."/>
            <person name="Wang H.G."/>
            <person name="Awazu S."/>
            <person name="Azumi K."/>
            <person name="Boore J."/>
            <person name="Branno M."/>
            <person name="Chin-Bow S."/>
            <person name="DeSantis R."/>
            <person name="Doyle S."/>
            <person name="Francino P."/>
            <person name="Keys D.N."/>
            <person name="Haga S."/>
            <person name="Hayashi H."/>
            <person name="Hino K."/>
            <person name="Imai K.S."/>
            <person name="Inaba K."/>
            <person name="Kano S."/>
            <person name="Kobayashi K."/>
            <person name="Kobayashi M."/>
            <person name="Lee B.I."/>
            <person name="Makabe K.W."/>
            <person name="Manohar C."/>
            <person name="Matassi G."/>
            <person name="Medina M."/>
            <person name="Mochizuki Y."/>
            <person name="Mount S."/>
            <person name="Morishita T."/>
            <person name="Miura S."/>
            <person name="Nakayama A."/>
            <person name="Nishizaka S."/>
            <person name="Nomoto H."/>
            <person name="Ohta F."/>
            <person name="Oishi K."/>
            <person name="Rigoutsos I."/>
            <person name="Sano M."/>
            <person name="Sasaki A."/>
            <person name="Sasakura Y."/>
            <person name="Shoguchi E."/>
            <person name="Shin-i T."/>
            <person name="Spagnuolo A."/>
            <person name="Stainier D."/>
            <person name="Suzuki M.M."/>
            <person name="Tassy O."/>
            <person name="Takatori N."/>
            <person name="Tokuoka M."/>
            <person name="Yagi K."/>
            <person name="Yoshizaki F."/>
            <person name="Wada S."/>
            <person name="Zhang C."/>
            <person name="Hyatt P.D."/>
            <person name="Larimer F."/>
            <person name="Detter C."/>
            <person name="Doggett N."/>
            <person name="Glavina T."/>
            <person name="Hawkins T."/>
            <person name="Richardson P."/>
            <person name="Lucas S."/>
            <person name="Kohara Y."/>
            <person name="Levine M."/>
            <person name="Satoh N."/>
            <person name="Rokhsar D.S."/>
        </authorList>
    </citation>
    <scope>NUCLEOTIDE SEQUENCE [LARGE SCALE GENOMIC DNA]</scope>
</reference>
<proteinExistence type="predicted"/>
<reference evidence="1" key="3">
    <citation type="submission" date="2025-09" db="UniProtKB">
        <authorList>
            <consortium name="Ensembl"/>
        </authorList>
    </citation>
    <scope>IDENTIFICATION</scope>
</reference>
<dbReference type="HOGENOM" id="CLU_3224249_0_0_1"/>
<reference evidence="1" key="2">
    <citation type="submission" date="2025-08" db="UniProtKB">
        <authorList>
            <consortium name="Ensembl"/>
        </authorList>
    </citation>
    <scope>IDENTIFICATION</scope>
</reference>